<dbReference type="Proteomes" id="UP000251075">
    <property type="component" value="Unassembled WGS sequence"/>
</dbReference>
<evidence type="ECO:0000313" key="4">
    <source>
        <dbReference type="Proteomes" id="UP000251075"/>
    </source>
</evidence>
<dbReference type="InterPro" id="IPR005346">
    <property type="entry name" value="RnfH"/>
</dbReference>
<dbReference type="InterPro" id="IPR037021">
    <property type="entry name" value="RnfH_sf"/>
</dbReference>
<keyword evidence="4" id="KW-1185">Reference proteome</keyword>
<gene>
    <name evidence="3" type="ORF">CU669_12830</name>
</gene>
<sequence>MKVGVVYAVPTRQSWLTIDVPEGTTVGQAIEKSGILHQYPEIDLETQKVGIFGKPVALDLVVEEGARIEIYRPITCDPKTVKRRAKDGAEGAAG</sequence>
<dbReference type="SUPFAM" id="SSF54285">
    <property type="entry name" value="MoaD/ThiS"/>
    <property type="match status" value="1"/>
</dbReference>
<dbReference type="PANTHER" id="PTHR37483">
    <property type="entry name" value="UPF0125 PROTEIN RATB"/>
    <property type="match status" value="1"/>
</dbReference>
<dbReference type="OrthoDB" id="9796575at2"/>
<evidence type="ECO:0000256" key="2">
    <source>
        <dbReference type="HAMAP-Rule" id="MF_00460"/>
    </source>
</evidence>
<dbReference type="EMBL" id="PGTO01000009">
    <property type="protein sequence ID" value="RAU21571.1"/>
    <property type="molecule type" value="Genomic_DNA"/>
</dbReference>
<dbReference type="InterPro" id="IPR016155">
    <property type="entry name" value="Mopterin_synth/thiamin_S_b"/>
</dbReference>
<accession>A0A364NWV0</accession>
<evidence type="ECO:0000256" key="1">
    <source>
        <dbReference type="ARBA" id="ARBA00010645"/>
    </source>
</evidence>
<dbReference type="AlphaFoldDB" id="A0A364NWV0"/>
<protein>
    <recommendedName>
        <fullName evidence="2">UPF0125 protein CU669_12830</fullName>
    </recommendedName>
</protein>
<organism evidence="3 4">
    <name type="scientific">Paramagnetospirillum kuznetsovii</name>
    <dbReference type="NCBI Taxonomy" id="2053833"/>
    <lineage>
        <taxon>Bacteria</taxon>
        <taxon>Pseudomonadati</taxon>
        <taxon>Pseudomonadota</taxon>
        <taxon>Alphaproteobacteria</taxon>
        <taxon>Rhodospirillales</taxon>
        <taxon>Magnetospirillaceae</taxon>
        <taxon>Paramagnetospirillum</taxon>
    </lineage>
</organism>
<dbReference type="NCBIfam" id="NF002490">
    <property type="entry name" value="PRK01777.1"/>
    <property type="match status" value="1"/>
</dbReference>
<dbReference type="HAMAP" id="MF_00460">
    <property type="entry name" value="UPF0125_RnfH"/>
    <property type="match status" value="1"/>
</dbReference>
<dbReference type="RefSeq" id="WP_112145281.1">
    <property type="nucleotide sequence ID" value="NZ_PGTO01000009.1"/>
</dbReference>
<comment type="similarity">
    <text evidence="1 2">Belongs to the UPF0125 (RnfH) family.</text>
</comment>
<dbReference type="PANTHER" id="PTHR37483:SF1">
    <property type="entry name" value="UPF0125 PROTEIN RATB"/>
    <property type="match status" value="1"/>
</dbReference>
<proteinExistence type="inferred from homology"/>
<name>A0A364NWV0_9PROT</name>
<dbReference type="Gene3D" id="3.10.20.280">
    <property type="entry name" value="RnfH-like"/>
    <property type="match status" value="1"/>
</dbReference>
<evidence type="ECO:0000313" key="3">
    <source>
        <dbReference type="EMBL" id="RAU21571.1"/>
    </source>
</evidence>
<reference evidence="3 4" key="1">
    <citation type="submission" date="2017-11" db="EMBL/GenBank/DDBJ databases">
        <title>Draft genome sequence of magnetotactic bacterium Magnetospirillum kuznetsovii LBB-42.</title>
        <authorList>
            <person name="Grouzdev D.S."/>
            <person name="Rysina M.S."/>
            <person name="Baslerov R.V."/>
            <person name="Koziaeva V."/>
        </authorList>
    </citation>
    <scope>NUCLEOTIDE SEQUENCE [LARGE SCALE GENOMIC DNA]</scope>
    <source>
        <strain evidence="3 4">LBB-42</strain>
    </source>
</reference>
<dbReference type="Pfam" id="PF03658">
    <property type="entry name" value="Ub-RnfH"/>
    <property type="match status" value="1"/>
</dbReference>
<comment type="caution">
    <text evidence="3">The sequence shown here is derived from an EMBL/GenBank/DDBJ whole genome shotgun (WGS) entry which is preliminary data.</text>
</comment>